<dbReference type="InterPro" id="IPR011335">
    <property type="entry name" value="Restrct_endonuc-II-like"/>
</dbReference>
<evidence type="ECO:0000259" key="1">
    <source>
        <dbReference type="Pfam" id="PF04480"/>
    </source>
</evidence>
<dbReference type="STRING" id="525373.HMPREF0766_14333"/>
<protein>
    <recommendedName>
        <fullName evidence="1">DUF559 domain-containing protein</fullName>
    </recommendedName>
</protein>
<keyword evidence="3" id="KW-1185">Reference proteome</keyword>
<dbReference type="GeneID" id="95430487"/>
<organism evidence="2 3">
    <name type="scientific">Sphingobacterium spiritivorum ATCC 33861</name>
    <dbReference type="NCBI Taxonomy" id="525373"/>
    <lineage>
        <taxon>Bacteria</taxon>
        <taxon>Pseudomonadati</taxon>
        <taxon>Bacteroidota</taxon>
        <taxon>Sphingobacteriia</taxon>
        <taxon>Sphingobacteriales</taxon>
        <taxon>Sphingobacteriaceae</taxon>
        <taxon>Sphingobacterium</taxon>
    </lineage>
</organism>
<dbReference type="Gene3D" id="3.40.960.10">
    <property type="entry name" value="VSR Endonuclease"/>
    <property type="match status" value="1"/>
</dbReference>
<accession>D7VPX3</accession>
<dbReference type="InterPro" id="IPR047216">
    <property type="entry name" value="Endonuclease_DUF559_bact"/>
</dbReference>
<gene>
    <name evidence="2" type="ORF">HMPREF0766_14333</name>
</gene>
<dbReference type="eggNOG" id="COG2852">
    <property type="taxonomic scope" value="Bacteria"/>
</dbReference>
<dbReference type="CDD" id="cd01038">
    <property type="entry name" value="Endonuclease_DUF559"/>
    <property type="match status" value="1"/>
</dbReference>
<dbReference type="EMBL" id="ACHA02000012">
    <property type="protein sequence ID" value="EFK57130.1"/>
    <property type="molecule type" value="Genomic_DNA"/>
</dbReference>
<reference evidence="2" key="1">
    <citation type="submission" date="2010-07" db="EMBL/GenBank/DDBJ databases">
        <authorList>
            <person name="Muzny D."/>
            <person name="Qin X."/>
            <person name="Buhay C."/>
            <person name="Dugan-Rocha S."/>
            <person name="Ding Y."/>
            <person name="Chen G."/>
            <person name="Hawes A."/>
            <person name="Holder M."/>
            <person name="Jhangiani S."/>
            <person name="Johnson A."/>
            <person name="Khan Z."/>
            <person name="Li Z."/>
            <person name="Liu W."/>
            <person name="Liu X."/>
            <person name="Perez L."/>
            <person name="Shen H."/>
            <person name="Wang Q."/>
            <person name="Watt J."/>
            <person name="Xi L."/>
            <person name="Xin Y."/>
            <person name="Zhou J."/>
            <person name="Deng J."/>
            <person name="Jiang H."/>
            <person name="Liu Y."/>
            <person name="Qu J."/>
            <person name="Song X.-Z."/>
            <person name="Zhang L."/>
            <person name="Villasana D."/>
            <person name="Johnson A."/>
            <person name="Liu J."/>
            <person name="Liyanage D."/>
            <person name="Lorensuhewa L."/>
            <person name="Robinson T."/>
            <person name="Song A."/>
            <person name="Song B.-B."/>
            <person name="Dinh H."/>
            <person name="Thornton R."/>
            <person name="Coyle M."/>
            <person name="Francisco L."/>
            <person name="Jackson L."/>
            <person name="Javaid M."/>
            <person name="Korchina V."/>
            <person name="Kovar C."/>
            <person name="Mata R."/>
            <person name="Mathew T."/>
            <person name="Ngo R."/>
            <person name="Nguyen L."/>
            <person name="Nguyen N."/>
            <person name="Okwuonu G."/>
            <person name="Ongeri F."/>
            <person name="Pham C."/>
            <person name="Simmons D."/>
            <person name="Wilczek-Boney K."/>
            <person name="Hale W."/>
            <person name="Jakkamsetti A."/>
            <person name="Pham P."/>
            <person name="Ruth R."/>
            <person name="San Lucas F."/>
            <person name="Warren J."/>
            <person name="Zhang J."/>
            <person name="Zhao Z."/>
            <person name="Zhou C."/>
            <person name="Zhu D."/>
            <person name="Lee S."/>
            <person name="Bess C."/>
            <person name="Blankenburg K."/>
            <person name="Forbes L."/>
            <person name="Fu Q."/>
            <person name="Gubbala S."/>
            <person name="Hirani K."/>
            <person name="Jayaseelan J.C."/>
            <person name="Lara F."/>
            <person name="Munidasa M."/>
            <person name="Palculict T."/>
            <person name="Patil S."/>
            <person name="Pu L.-L."/>
            <person name="Saada N."/>
            <person name="Tang L."/>
            <person name="Weissenberger G."/>
            <person name="Zhu Y."/>
            <person name="Hemphill L."/>
            <person name="Shang Y."/>
            <person name="Youmans B."/>
            <person name="Ayvaz T."/>
            <person name="Ross M."/>
            <person name="Santibanez J."/>
            <person name="Aqrawi P."/>
            <person name="Gross S."/>
            <person name="Joshi V."/>
            <person name="Fowler G."/>
            <person name="Nazareth L."/>
            <person name="Reid J."/>
            <person name="Worley K."/>
            <person name="Petrosino J."/>
            <person name="Highlander S."/>
            <person name="Gibbs R."/>
        </authorList>
    </citation>
    <scope>NUCLEOTIDE SEQUENCE [LARGE SCALE GENOMIC DNA]</scope>
    <source>
        <strain evidence="2">ATCC 33861</strain>
    </source>
</reference>
<proteinExistence type="predicted"/>
<dbReference type="Pfam" id="PF04480">
    <property type="entry name" value="DUF559"/>
    <property type="match status" value="1"/>
</dbReference>
<comment type="caution">
    <text evidence="2">The sequence shown here is derived from an EMBL/GenBank/DDBJ whole genome shotgun (WGS) entry which is preliminary data.</text>
</comment>
<dbReference type="SUPFAM" id="SSF52980">
    <property type="entry name" value="Restriction endonuclease-like"/>
    <property type="match status" value="1"/>
</dbReference>
<dbReference type="Proteomes" id="UP000006258">
    <property type="component" value="Unassembled WGS sequence"/>
</dbReference>
<name>D7VPX3_SPHSI</name>
<sequence>MDSKSFRRQLRRDQTPAETTFWNLVRSHRLNGLKFRRQHTICNYIVDFYCPKLKLVVELDGSVHDNLGQANYDHEREIKLRSMGYKVIRIENEAVLKNPEVALMYLLNFIKQT</sequence>
<dbReference type="InterPro" id="IPR007569">
    <property type="entry name" value="DUF559"/>
</dbReference>
<feature type="domain" description="DUF559" evidence="1">
    <location>
        <begin position="3"/>
        <end position="109"/>
    </location>
</feature>
<dbReference type="HOGENOM" id="CLU_107928_1_0_10"/>
<evidence type="ECO:0000313" key="2">
    <source>
        <dbReference type="EMBL" id="EFK57130.1"/>
    </source>
</evidence>
<dbReference type="PANTHER" id="PTHR38590">
    <property type="entry name" value="BLL0828 PROTEIN"/>
    <property type="match status" value="1"/>
</dbReference>
<dbReference type="OrthoDB" id="9798754at2"/>
<dbReference type="PANTHER" id="PTHR38590:SF1">
    <property type="entry name" value="BLL0828 PROTEIN"/>
    <property type="match status" value="1"/>
</dbReference>
<dbReference type="AlphaFoldDB" id="D7VPX3"/>
<dbReference type="RefSeq" id="WP_002996456.1">
    <property type="nucleotide sequence ID" value="NZ_GL379770.1"/>
</dbReference>
<evidence type="ECO:0000313" key="3">
    <source>
        <dbReference type="Proteomes" id="UP000006258"/>
    </source>
</evidence>